<feature type="domain" description="Glycoside hydrolase family 42 N-terminal" evidence="4">
    <location>
        <begin position="604"/>
        <end position="840"/>
    </location>
</feature>
<keyword evidence="2" id="KW-0326">Glycosidase</keyword>
<dbReference type="InterPro" id="IPR003476">
    <property type="entry name" value="Glyco_hydro_42"/>
</dbReference>
<dbReference type="EMBL" id="CP000393">
    <property type="protein sequence ID" value="ABG53420.1"/>
    <property type="molecule type" value="Genomic_DNA"/>
</dbReference>
<organism evidence="5">
    <name type="scientific">Trichodesmium erythraeum (strain IMS101)</name>
    <dbReference type="NCBI Taxonomy" id="203124"/>
    <lineage>
        <taxon>Bacteria</taxon>
        <taxon>Bacillati</taxon>
        <taxon>Cyanobacteriota</taxon>
        <taxon>Cyanophyceae</taxon>
        <taxon>Oscillatoriophycideae</taxon>
        <taxon>Oscillatoriales</taxon>
        <taxon>Microcoleaceae</taxon>
        <taxon>Trichodesmium</taxon>
    </lineage>
</organism>
<dbReference type="PANTHER" id="PTHR36447">
    <property type="entry name" value="BETA-GALACTOSIDASE GANA"/>
    <property type="match status" value="1"/>
</dbReference>
<dbReference type="AlphaFoldDB" id="Q10WF4"/>
<dbReference type="RefSeq" id="WP_011613745.1">
    <property type="nucleotide sequence ID" value="NC_008312.1"/>
</dbReference>
<evidence type="ECO:0000313" key="5">
    <source>
        <dbReference type="EMBL" id="ABG53420.1"/>
    </source>
</evidence>
<protein>
    <recommendedName>
        <fullName evidence="4">Glycoside hydrolase family 42 N-terminal domain-containing protein</fullName>
    </recommendedName>
</protein>
<dbReference type="PANTHER" id="PTHR36447:SF1">
    <property type="entry name" value="BETA-GALACTOSIDASE GANA"/>
    <property type="match status" value="1"/>
</dbReference>
<evidence type="ECO:0000256" key="1">
    <source>
        <dbReference type="ARBA" id="ARBA00022801"/>
    </source>
</evidence>
<dbReference type="GO" id="GO:0009341">
    <property type="term" value="C:beta-galactosidase complex"/>
    <property type="evidence" value="ECO:0007669"/>
    <property type="project" value="InterPro"/>
</dbReference>
<name>Q10WF4_TRIEI</name>
<dbReference type="InterPro" id="IPR013529">
    <property type="entry name" value="Glyco_hydro_42_N"/>
</dbReference>
<evidence type="ECO:0000259" key="4">
    <source>
        <dbReference type="Pfam" id="PF02449"/>
    </source>
</evidence>
<dbReference type="OrthoDB" id="565403at2"/>
<dbReference type="KEGG" id="ter:Tery_4433"/>
<dbReference type="HOGENOM" id="CLU_284967_0_0_3"/>
<dbReference type="InterPro" id="IPR027417">
    <property type="entry name" value="P-loop_NTPase"/>
</dbReference>
<dbReference type="GO" id="GO:0005975">
    <property type="term" value="P:carbohydrate metabolic process"/>
    <property type="evidence" value="ECO:0007669"/>
    <property type="project" value="InterPro"/>
</dbReference>
<keyword evidence="3" id="KW-0175">Coiled coil</keyword>
<evidence type="ECO:0000256" key="2">
    <source>
        <dbReference type="ARBA" id="ARBA00023295"/>
    </source>
</evidence>
<dbReference type="GO" id="GO:0004565">
    <property type="term" value="F:beta-galactosidase activity"/>
    <property type="evidence" value="ECO:0007669"/>
    <property type="project" value="InterPro"/>
</dbReference>
<dbReference type="Gene3D" id="3.20.20.80">
    <property type="entry name" value="Glycosidases"/>
    <property type="match status" value="1"/>
</dbReference>
<dbReference type="SUPFAM" id="SSF51445">
    <property type="entry name" value="(Trans)glycosidases"/>
    <property type="match status" value="1"/>
</dbReference>
<reference evidence="5" key="1">
    <citation type="submission" date="2006-06" db="EMBL/GenBank/DDBJ databases">
        <title>Complete sequence of Trichodesmium erythraeum IMS101.</title>
        <authorList>
            <consortium name="US DOE Joint Genome Institute"/>
            <person name="Copeland A."/>
            <person name="Lucas S."/>
            <person name="Lapidus A."/>
            <person name="Barry K."/>
            <person name="Detter J.C."/>
            <person name="Glavina del Rio T."/>
            <person name="Hammon N."/>
            <person name="Israni S."/>
            <person name="Dalin E."/>
            <person name="Tice H."/>
            <person name="Pitluck S."/>
            <person name="Kiss H."/>
            <person name="Munk A.C."/>
            <person name="Brettin T."/>
            <person name="Bruce D."/>
            <person name="Han C."/>
            <person name="Tapia R."/>
            <person name="Gilna P."/>
            <person name="Schmutz J."/>
            <person name="Larimer F."/>
            <person name="Land M."/>
            <person name="Hauser L."/>
            <person name="Kyrpides N."/>
            <person name="Kim E."/>
            <person name="Richardson P."/>
        </authorList>
    </citation>
    <scope>NUCLEOTIDE SEQUENCE [LARGE SCALE GENOMIC DNA]</scope>
    <source>
        <strain evidence="5">IMS101</strain>
    </source>
</reference>
<gene>
    <name evidence="5" type="ordered locus">Tery_4433</name>
</gene>
<proteinExistence type="predicted"/>
<sequence>MKKILYIHIGTGKTGTSSIQNFLSENQKNGRLSKHFNTRYCFSGRPNIHNILLCKNYQRGNEKTQELIDAKIRELRKEIYQSSEQLFIISSEYFPGNTQDEIHELVNTVSDICQVKIIVYLRRQDDFLWSWYTQLVKTTNIFLDIYKLKDKLYKGPQQVFNYETSLRKWENIVGKENILVNIYDRNNFKENSIYFDFIHNLNIDLDLKKMIVPEEVNLSLQCEQICLIRTLIPYVSEWNDEQLKMLQKPLNIPFLYTKSLLSPRERKEILNDFRQHNEFVARRYLNQENLFDENIEDEDTWREPNIFSSGYFEKYIDYIKTEKKTLFELLQPILKNVNRMKIKTVRNMLLVNNIFIVDWTEKAGCTIVCKMFFDVMGILQEALDYNSWIHNYRQDKFYEKFGKVTEDMLSGDKFVKMKFVRNPYTRAVSSYFAANENNKQYLKGYEHLDLSFYDFLLLVKQKKIVNDHWRTQYQEIESRFNFDEIIKIENIEQEVKRLNQKYSLNLQLHTHSSHHHKKDKNKSEFVGRKKYSELEISGTIPDYRNFYDDETKLLVSEIYEKDLKTYKYTFDLEKNQERIKAENTDKDKKMKHNINYITIWENEWNSVYADEFLIKAANSDINTVAFDMRWHKHETNEGNFDFSHTQDRCDKLIEHGFKLMPLISIFYCPNWVHEKYPDIVELNETFGAIGSGHKGVSSAYEKSLPLALNFIDKCIDALECYRQDITAISVSWNNEHETKFTQTHDLFRPYEKSAQEKFRLFIEKKNSSIKYWNDRWNTSFDCFAEVTLPTLRCENKKQIEQFQLQGQFIFDFYAFRRFLLVNIYQGCCERIKSHQYKTWLHFGEIFTCIDAIYQGDVVFDMITENWLDIVVIDSNLSKIGVETNDPFVSYVIVSACQQYDKPVIFEVAVERDKSIEVYKESILWAQKKNVDGLGHTNFMNRKKFHCLFQNSSLAAGMDGVESTKHLLLIHPIRGCGVLRQRQHIVGAISVDPVQDYLMGEVKHWYDRGFNVDIIGDPLLLNKINQDVYNEIVYLEPLALLSVDKKHISDFVERLPSDKPYYHKKLDRAFFEHQTGFDGEPLEFLSFEE</sequence>
<evidence type="ECO:0000256" key="3">
    <source>
        <dbReference type="SAM" id="Coils"/>
    </source>
</evidence>
<feature type="coiled-coil region" evidence="3">
    <location>
        <begin position="481"/>
        <end position="508"/>
    </location>
</feature>
<dbReference type="eggNOG" id="COG1874">
    <property type="taxonomic scope" value="Bacteria"/>
</dbReference>
<dbReference type="SUPFAM" id="SSF52540">
    <property type="entry name" value="P-loop containing nucleoside triphosphate hydrolases"/>
    <property type="match status" value="1"/>
</dbReference>
<dbReference type="Gene3D" id="3.40.50.300">
    <property type="entry name" value="P-loop containing nucleotide triphosphate hydrolases"/>
    <property type="match status" value="1"/>
</dbReference>
<dbReference type="Pfam" id="PF02449">
    <property type="entry name" value="Glyco_hydro_42"/>
    <property type="match status" value="1"/>
</dbReference>
<keyword evidence="1" id="KW-0378">Hydrolase</keyword>
<dbReference type="InterPro" id="IPR017853">
    <property type="entry name" value="GH"/>
</dbReference>
<dbReference type="STRING" id="203124.Tery_4433"/>
<accession>Q10WF4</accession>